<proteinExistence type="predicted"/>
<keyword evidence="2" id="KW-1185">Reference proteome</keyword>
<dbReference type="Proteomes" id="UP000619761">
    <property type="component" value="Unassembled WGS sequence"/>
</dbReference>
<evidence type="ECO:0000313" key="1">
    <source>
        <dbReference type="EMBL" id="GGY87765.1"/>
    </source>
</evidence>
<protein>
    <submittedName>
        <fullName evidence="1">Uncharacterized protein</fullName>
    </submittedName>
</protein>
<accession>A0ABQ3BEX5</accession>
<gene>
    <name evidence="1" type="ORF">GCM10011613_35970</name>
</gene>
<dbReference type="EMBL" id="BMYZ01000005">
    <property type="protein sequence ID" value="GGY87765.1"/>
    <property type="molecule type" value="Genomic_DNA"/>
</dbReference>
<comment type="caution">
    <text evidence="1">The sequence shown here is derived from an EMBL/GenBank/DDBJ whole genome shotgun (WGS) entry which is preliminary data.</text>
</comment>
<organism evidence="1 2">
    <name type="scientific">Cellvibrio zantedeschiae</name>
    <dbReference type="NCBI Taxonomy" id="1237077"/>
    <lineage>
        <taxon>Bacteria</taxon>
        <taxon>Pseudomonadati</taxon>
        <taxon>Pseudomonadota</taxon>
        <taxon>Gammaproteobacteria</taxon>
        <taxon>Cellvibrionales</taxon>
        <taxon>Cellvibrionaceae</taxon>
        <taxon>Cellvibrio</taxon>
    </lineage>
</organism>
<evidence type="ECO:0000313" key="2">
    <source>
        <dbReference type="Proteomes" id="UP000619761"/>
    </source>
</evidence>
<name>A0ABQ3BEX5_9GAMM</name>
<sequence length="161" mass="17783">MKCGICGRILENSEDPLSSDCGGDCWGCIGETEADSGYIPSLEQVRLEYAAGLRPNLIFSPKISFNYTPSPSGCVVVEAQIKLSKPNGAPWAGEVISVCLVCSTVKENFRQVSQEEKLTTNSAGNINFVFTFPEVKNYEKLYVEVFLEKTKWRYPVVLPNS</sequence>
<reference evidence="2" key="1">
    <citation type="journal article" date="2019" name="Int. J. Syst. Evol. Microbiol.">
        <title>The Global Catalogue of Microorganisms (GCM) 10K type strain sequencing project: providing services to taxonomists for standard genome sequencing and annotation.</title>
        <authorList>
            <consortium name="The Broad Institute Genomics Platform"/>
            <consortium name="The Broad Institute Genome Sequencing Center for Infectious Disease"/>
            <person name="Wu L."/>
            <person name="Ma J."/>
        </authorList>
    </citation>
    <scope>NUCLEOTIDE SEQUENCE [LARGE SCALE GENOMIC DNA]</scope>
    <source>
        <strain evidence="2">KCTC 32239</strain>
    </source>
</reference>